<name>A0A182KHR8_9DIPT</name>
<dbReference type="EnsemblMetazoa" id="ACHR014032-RB">
    <property type="protein sequence ID" value="ACHR014032-PB"/>
    <property type="gene ID" value="ACHR014032"/>
</dbReference>
<organism evidence="1 2">
    <name type="scientific">Anopheles christyi</name>
    <dbReference type="NCBI Taxonomy" id="43041"/>
    <lineage>
        <taxon>Eukaryota</taxon>
        <taxon>Metazoa</taxon>
        <taxon>Ecdysozoa</taxon>
        <taxon>Arthropoda</taxon>
        <taxon>Hexapoda</taxon>
        <taxon>Insecta</taxon>
        <taxon>Pterygota</taxon>
        <taxon>Neoptera</taxon>
        <taxon>Endopterygota</taxon>
        <taxon>Diptera</taxon>
        <taxon>Nematocera</taxon>
        <taxon>Culicoidea</taxon>
        <taxon>Culicidae</taxon>
        <taxon>Anophelinae</taxon>
        <taxon>Anopheles</taxon>
    </lineage>
</organism>
<sequence length="99" mass="10692">MLHLHYAAPVDTIQYWSKMVSLTLSQLSLPAKDVPSESSVPLPYPMRYNQPTLCGSPLRSGMIVRFSPTAAIASSLFQSSLRSSSGLLRPAVDASVAEL</sequence>
<evidence type="ECO:0000313" key="2">
    <source>
        <dbReference type="Proteomes" id="UP000075881"/>
    </source>
</evidence>
<evidence type="ECO:0000313" key="1">
    <source>
        <dbReference type="EnsemblMetazoa" id="ACHR014032-PB"/>
    </source>
</evidence>
<reference evidence="1" key="2">
    <citation type="submission" date="2020-05" db="UniProtKB">
        <authorList>
            <consortium name="EnsemblMetazoa"/>
        </authorList>
    </citation>
    <scope>IDENTIFICATION</scope>
    <source>
        <strain evidence="1">ACHKN1017</strain>
    </source>
</reference>
<protein>
    <submittedName>
        <fullName evidence="1">Uncharacterized protein</fullName>
    </submittedName>
</protein>
<dbReference type="AlphaFoldDB" id="A0A182KHR8"/>
<accession>A0A182KHR8</accession>
<keyword evidence="2" id="KW-1185">Reference proteome</keyword>
<reference evidence="2" key="1">
    <citation type="submission" date="2013-03" db="EMBL/GenBank/DDBJ databases">
        <title>The Genome Sequence of Anopheles christyi ACHKN1017.</title>
        <authorList>
            <consortium name="The Broad Institute Genomics Platform"/>
            <person name="Neafsey D.E."/>
            <person name="Besansky N."/>
            <person name="Walker B."/>
            <person name="Young S.K."/>
            <person name="Zeng Q."/>
            <person name="Gargeya S."/>
            <person name="Fitzgerald M."/>
            <person name="Haas B."/>
            <person name="Abouelleil A."/>
            <person name="Allen A.W."/>
            <person name="Alvarado L."/>
            <person name="Arachchi H.M."/>
            <person name="Berlin A.M."/>
            <person name="Chapman S.B."/>
            <person name="Gainer-Dewar J."/>
            <person name="Goldberg J."/>
            <person name="Griggs A."/>
            <person name="Gujja S."/>
            <person name="Hansen M."/>
            <person name="Howarth C."/>
            <person name="Imamovic A."/>
            <person name="Ireland A."/>
            <person name="Larimer J."/>
            <person name="McCowan C."/>
            <person name="Murphy C."/>
            <person name="Pearson M."/>
            <person name="Poon T.W."/>
            <person name="Priest M."/>
            <person name="Roberts A."/>
            <person name="Saif S."/>
            <person name="Shea T."/>
            <person name="Sisk P."/>
            <person name="Sykes S."/>
            <person name="Wortman J."/>
            <person name="Nusbaum C."/>
            <person name="Birren B."/>
        </authorList>
    </citation>
    <scope>NUCLEOTIDE SEQUENCE [LARGE SCALE GENOMIC DNA]</scope>
    <source>
        <strain evidence="2">ACHKN1017</strain>
    </source>
</reference>
<dbReference type="Proteomes" id="UP000075881">
    <property type="component" value="Unassembled WGS sequence"/>
</dbReference>
<proteinExistence type="predicted"/>
<dbReference type="VEuPathDB" id="VectorBase:ACHR014032"/>